<dbReference type="GO" id="GO:0005886">
    <property type="term" value="C:plasma membrane"/>
    <property type="evidence" value="ECO:0007669"/>
    <property type="project" value="TreeGrafter"/>
</dbReference>
<dbReference type="WBParaSite" id="SSLN_0001357601-mRNA-1">
    <property type="protein sequence ID" value="SSLN_0001357601-mRNA-1"/>
    <property type="gene ID" value="SSLN_0001357601"/>
</dbReference>
<dbReference type="Gene3D" id="3.30.1680.10">
    <property type="entry name" value="ligand-binding face of the semaphorins, domain 2"/>
    <property type="match status" value="1"/>
</dbReference>
<protein>
    <submittedName>
        <fullName evidence="9">Sema domain-containing protein</fullName>
    </submittedName>
</protein>
<keyword evidence="2" id="KW-0524">Neurogenesis</keyword>
<keyword evidence="7" id="KW-0812">Transmembrane</keyword>
<evidence type="ECO:0000256" key="7">
    <source>
        <dbReference type="SAM" id="Phobius"/>
    </source>
</evidence>
<dbReference type="SUPFAM" id="SSF101912">
    <property type="entry name" value="Sema domain"/>
    <property type="match status" value="1"/>
</dbReference>
<evidence type="ECO:0000256" key="4">
    <source>
        <dbReference type="ARBA" id="ARBA00023157"/>
    </source>
</evidence>
<dbReference type="PROSITE" id="PS51004">
    <property type="entry name" value="SEMA"/>
    <property type="match status" value="1"/>
</dbReference>
<keyword evidence="3 7" id="KW-0472">Membrane</keyword>
<comment type="subcellular location">
    <subcellularLocation>
        <location evidence="1">Membrane</location>
        <topology evidence="1">Single-pass membrane protein</topology>
    </subcellularLocation>
</comment>
<dbReference type="SUPFAM" id="SSF103575">
    <property type="entry name" value="Plexin repeat"/>
    <property type="match status" value="1"/>
</dbReference>
<dbReference type="GO" id="GO:0071526">
    <property type="term" value="P:semaphorin-plexin signaling pathway"/>
    <property type="evidence" value="ECO:0007669"/>
    <property type="project" value="TreeGrafter"/>
</dbReference>
<dbReference type="Pfam" id="PF01403">
    <property type="entry name" value="Sema"/>
    <property type="match status" value="1"/>
</dbReference>
<sequence>LGFETETAIYFVLRERPSRQDAGHCRSETGGVPISEVDDVTRLVRICKGDRGGLPRISEHFFGTLAKADLVCQSKAITEGFRVRTTRRFTFTHATAAQWDTQAQRLYAVFATDTPAPKGSAVCVYGVTSLEHAFKGPVIPTFSSSAKSRPEPRENPFPNICEKFSSNNLTEEELSMGRTEAIYLRRHIPVFPIFGHAVAMVSGKSWTSITGYQVATTRSSKAVVNFVSTVLWLGMEDQLLQVVFYEASRLTSAQGLLASPILFGTCKLRTIRLGQPKPAETLRVPHTVKQSPSALKDSSVFNMRKPWIQPQSQTSDWDEKFMKIPISSGPEKIAGLMMEVTASGFFQSQRRQIFEQKCIQRSKMFRDQQASVSEGQGNGELRYFMVFSVALTGCWSKATHAGELFVTTSASVYRLTTDNCDSYKTSLACTTSADPHCAWNTHQAVCISLHRTLLDKTKRSMLSTATLIPAIDRTDPNKLQCPRAQNSGKTDEHGGWSEWHPCQLLPSSVDNSAGGRGGSWVDRGDQITCLCRTCRSTTLCKFGEQQVSKCTVKGLWTPWSEWSECVANVKRRVRRCVNPFQESSTAECQGPTQEAKPCELPSLLSPEAVIHPSKADKMVDLRRHQSLSRIDKDLVLFTCIGGLIGFFLASLVFLSLFFIRFRRKKQKRVAHNRFLWAPFGPRDQTFLESQLRSSLIGSESLYPQSHYIGMPRQPRTEASSELASVTLSSGARYEFLPTTTTKVTNYSDDTVAPYDRLEDASV</sequence>
<dbReference type="GO" id="GO:0030215">
    <property type="term" value="F:semaphorin receptor binding"/>
    <property type="evidence" value="ECO:0007669"/>
    <property type="project" value="InterPro"/>
</dbReference>
<dbReference type="GO" id="GO:0007411">
    <property type="term" value="P:axon guidance"/>
    <property type="evidence" value="ECO:0007669"/>
    <property type="project" value="TreeGrafter"/>
</dbReference>
<comment type="caution">
    <text evidence="6">Lacks conserved residue(s) required for the propagation of feature annotation.</text>
</comment>
<proteinExistence type="predicted"/>
<dbReference type="PROSITE" id="PS50092">
    <property type="entry name" value="TSP1"/>
    <property type="match status" value="1"/>
</dbReference>
<dbReference type="InterPro" id="IPR001627">
    <property type="entry name" value="Semap_dom"/>
</dbReference>
<dbReference type="InterPro" id="IPR002165">
    <property type="entry name" value="Plexin_repeat"/>
</dbReference>
<dbReference type="Pfam" id="PF01437">
    <property type="entry name" value="PSI"/>
    <property type="match status" value="1"/>
</dbReference>
<dbReference type="PANTHER" id="PTHR11036:SF127">
    <property type="entry name" value="SEMAPHORIN-1A"/>
    <property type="match status" value="1"/>
</dbReference>
<dbReference type="InterPro" id="IPR015943">
    <property type="entry name" value="WD40/YVTN_repeat-like_dom_sf"/>
</dbReference>
<evidence type="ECO:0000256" key="2">
    <source>
        <dbReference type="ARBA" id="ARBA00022902"/>
    </source>
</evidence>
<dbReference type="AlphaFoldDB" id="A0A183T9C7"/>
<dbReference type="Gene3D" id="2.130.10.10">
    <property type="entry name" value="YVTN repeat-like/Quinoprotein amine dehydrogenase"/>
    <property type="match status" value="1"/>
</dbReference>
<feature type="transmembrane region" description="Helical" evidence="7">
    <location>
        <begin position="634"/>
        <end position="659"/>
    </location>
</feature>
<reference evidence="9" key="1">
    <citation type="submission" date="2016-06" db="UniProtKB">
        <authorList>
            <consortium name="WormBaseParasite"/>
        </authorList>
    </citation>
    <scope>IDENTIFICATION</scope>
</reference>
<dbReference type="InterPro" id="IPR000884">
    <property type="entry name" value="TSP1_rpt"/>
</dbReference>
<evidence type="ECO:0000256" key="1">
    <source>
        <dbReference type="ARBA" id="ARBA00004167"/>
    </source>
</evidence>
<name>A0A183T9C7_SCHSO</name>
<dbReference type="InterPro" id="IPR036352">
    <property type="entry name" value="Semap_dom_sf"/>
</dbReference>
<evidence type="ECO:0000256" key="5">
    <source>
        <dbReference type="ARBA" id="ARBA00023180"/>
    </source>
</evidence>
<keyword evidence="4" id="KW-1015">Disulfide bond</keyword>
<dbReference type="Gene3D" id="2.20.100.10">
    <property type="entry name" value="Thrombospondin type-1 (TSP1) repeat"/>
    <property type="match status" value="1"/>
</dbReference>
<evidence type="ECO:0000259" key="8">
    <source>
        <dbReference type="PROSITE" id="PS51004"/>
    </source>
</evidence>
<dbReference type="GO" id="GO:0045499">
    <property type="term" value="F:chemorepellent activity"/>
    <property type="evidence" value="ECO:0007669"/>
    <property type="project" value="TreeGrafter"/>
</dbReference>
<dbReference type="InterPro" id="IPR027231">
    <property type="entry name" value="Semaphorin"/>
</dbReference>
<dbReference type="PANTHER" id="PTHR11036">
    <property type="entry name" value="SEMAPHORIN"/>
    <property type="match status" value="1"/>
</dbReference>
<dbReference type="InterPro" id="IPR036383">
    <property type="entry name" value="TSP1_rpt_sf"/>
</dbReference>
<dbReference type="SUPFAM" id="SSF82895">
    <property type="entry name" value="TSP-1 type 1 repeat"/>
    <property type="match status" value="1"/>
</dbReference>
<feature type="domain" description="Sema" evidence="8">
    <location>
        <begin position="1"/>
        <end position="293"/>
    </location>
</feature>
<evidence type="ECO:0000256" key="6">
    <source>
        <dbReference type="PROSITE-ProRule" id="PRU00352"/>
    </source>
</evidence>
<keyword evidence="7" id="KW-1133">Transmembrane helix</keyword>
<evidence type="ECO:0000313" key="9">
    <source>
        <dbReference type="WBParaSite" id="SSLN_0001357601-mRNA-1"/>
    </source>
</evidence>
<organism evidence="9">
    <name type="scientific">Schistocephalus solidus</name>
    <name type="common">Tapeworm</name>
    <dbReference type="NCBI Taxonomy" id="70667"/>
    <lineage>
        <taxon>Eukaryota</taxon>
        <taxon>Metazoa</taxon>
        <taxon>Spiralia</taxon>
        <taxon>Lophotrochozoa</taxon>
        <taxon>Platyhelminthes</taxon>
        <taxon>Cestoda</taxon>
        <taxon>Eucestoda</taxon>
        <taxon>Diphyllobothriidea</taxon>
        <taxon>Diphyllobothriidae</taxon>
        <taxon>Schistocephalus</taxon>
    </lineage>
</organism>
<evidence type="ECO:0000256" key="3">
    <source>
        <dbReference type="ARBA" id="ARBA00023136"/>
    </source>
</evidence>
<accession>A0A183T9C7</accession>
<keyword evidence="5" id="KW-0325">Glycoprotein</keyword>
<dbReference type="GO" id="GO:0030335">
    <property type="term" value="P:positive regulation of cell migration"/>
    <property type="evidence" value="ECO:0007669"/>
    <property type="project" value="TreeGrafter"/>
</dbReference>